<gene>
    <name evidence="1" type="ORF">NQ176_g955</name>
</gene>
<comment type="caution">
    <text evidence="1">The sequence shown here is derived from an EMBL/GenBank/DDBJ whole genome shotgun (WGS) entry which is preliminary data.</text>
</comment>
<name>A0ACC1NXQ6_9HYPO</name>
<dbReference type="EMBL" id="JANJQO010000044">
    <property type="protein sequence ID" value="KAJ2983088.1"/>
    <property type="molecule type" value="Genomic_DNA"/>
</dbReference>
<reference evidence="1" key="1">
    <citation type="submission" date="2022-08" db="EMBL/GenBank/DDBJ databases">
        <title>Genome Sequence of Lecanicillium fungicola.</title>
        <authorList>
            <person name="Buettner E."/>
        </authorList>
    </citation>
    <scope>NUCLEOTIDE SEQUENCE</scope>
    <source>
        <strain evidence="1">Babe33</strain>
    </source>
</reference>
<sequence length="317" mass="35824">MSTTVTTTTLESTKYQLSEIKNGFGAEIRGLDFTNGVNDDDYRVLLDAYGAVMIRKTGLTDETHIALGRKFGELDDVTPYIKAGRKNRCKYVELFDVSNVEEDGSLVDPDSPRGQANKGNCLFHVDSSFNPRRAGYSLLLVHELPPPGNGGGIAFADTRTAFDEIDSETRRALVDNDYIAAHSIVHSKKLAAPEHFADVDPLKHAMGRHHLLQRHEMSGRMNLYLAAHIHHIEGRHDSSEFFDKLFRHCTQDKYVIEFDWEDEGDLLIWDNTCTMHRALGGTFEGKYRRDMRRVTVHDSSVHAWGLNEHTNVRQGLP</sequence>
<organism evidence="1 2">
    <name type="scientific">Zarea fungicola</name>
    <dbReference type="NCBI Taxonomy" id="93591"/>
    <lineage>
        <taxon>Eukaryota</taxon>
        <taxon>Fungi</taxon>
        <taxon>Dikarya</taxon>
        <taxon>Ascomycota</taxon>
        <taxon>Pezizomycotina</taxon>
        <taxon>Sordariomycetes</taxon>
        <taxon>Hypocreomycetidae</taxon>
        <taxon>Hypocreales</taxon>
        <taxon>Cordycipitaceae</taxon>
        <taxon>Zarea</taxon>
    </lineage>
</organism>
<accession>A0ACC1NXQ6</accession>
<proteinExistence type="predicted"/>
<protein>
    <submittedName>
        <fullName evidence="1">Uncharacterized protein</fullName>
    </submittedName>
</protein>
<evidence type="ECO:0000313" key="2">
    <source>
        <dbReference type="Proteomes" id="UP001143910"/>
    </source>
</evidence>
<dbReference type="Proteomes" id="UP001143910">
    <property type="component" value="Unassembled WGS sequence"/>
</dbReference>
<evidence type="ECO:0000313" key="1">
    <source>
        <dbReference type="EMBL" id="KAJ2983088.1"/>
    </source>
</evidence>
<keyword evidence="2" id="KW-1185">Reference proteome</keyword>